<dbReference type="Proteomes" id="UP000620124">
    <property type="component" value="Unassembled WGS sequence"/>
</dbReference>
<keyword evidence="2" id="KW-1185">Reference proteome</keyword>
<protein>
    <submittedName>
        <fullName evidence="1">Uncharacterized protein</fullName>
    </submittedName>
</protein>
<reference evidence="1" key="1">
    <citation type="submission" date="2020-05" db="EMBL/GenBank/DDBJ databases">
        <title>Mycena genomes resolve the evolution of fungal bioluminescence.</title>
        <authorList>
            <person name="Tsai I.J."/>
        </authorList>
    </citation>
    <scope>NUCLEOTIDE SEQUENCE</scope>
    <source>
        <strain evidence="1">CCC161011</strain>
    </source>
</reference>
<dbReference type="OrthoDB" id="3070163at2759"/>
<comment type="caution">
    <text evidence="1">The sequence shown here is derived from an EMBL/GenBank/DDBJ whole genome shotgun (WGS) entry which is preliminary data.</text>
</comment>
<evidence type="ECO:0000313" key="1">
    <source>
        <dbReference type="EMBL" id="KAF7349793.1"/>
    </source>
</evidence>
<gene>
    <name evidence="1" type="ORF">MVEN_01279400</name>
</gene>
<sequence>MQHLDLTKVVKIPAPIKICIPSAPVTKPVTGNSSFTSGSSGTTSIPDYAQARWQSDFLPTLHHKLGAIDGHTWELPGGQVQWIQEVVPSLCKVS</sequence>
<accession>A0A8H6XY87</accession>
<evidence type="ECO:0000313" key="2">
    <source>
        <dbReference type="Proteomes" id="UP000620124"/>
    </source>
</evidence>
<proteinExistence type="predicted"/>
<organism evidence="1 2">
    <name type="scientific">Mycena venus</name>
    <dbReference type="NCBI Taxonomy" id="2733690"/>
    <lineage>
        <taxon>Eukaryota</taxon>
        <taxon>Fungi</taxon>
        <taxon>Dikarya</taxon>
        <taxon>Basidiomycota</taxon>
        <taxon>Agaricomycotina</taxon>
        <taxon>Agaricomycetes</taxon>
        <taxon>Agaricomycetidae</taxon>
        <taxon>Agaricales</taxon>
        <taxon>Marasmiineae</taxon>
        <taxon>Mycenaceae</taxon>
        <taxon>Mycena</taxon>
    </lineage>
</organism>
<name>A0A8H6XY87_9AGAR</name>
<dbReference type="AlphaFoldDB" id="A0A8H6XY87"/>
<dbReference type="EMBL" id="JACAZI010000010">
    <property type="protein sequence ID" value="KAF7349793.1"/>
    <property type="molecule type" value="Genomic_DNA"/>
</dbReference>